<organism evidence="1 2">
    <name type="scientific">Colletotrichum higginsianum (strain IMI 349063)</name>
    <name type="common">Crucifer anthracnose fungus</name>
    <dbReference type="NCBI Taxonomy" id="759273"/>
    <lineage>
        <taxon>Eukaryota</taxon>
        <taxon>Fungi</taxon>
        <taxon>Dikarya</taxon>
        <taxon>Ascomycota</taxon>
        <taxon>Pezizomycotina</taxon>
        <taxon>Sordariomycetes</taxon>
        <taxon>Hypocreomycetidae</taxon>
        <taxon>Glomerellales</taxon>
        <taxon>Glomerellaceae</taxon>
        <taxon>Colletotrichum</taxon>
        <taxon>Colletotrichum destructivum species complex</taxon>
    </lineage>
</organism>
<accession>A0A1B7Y6B1</accession>
<protein>
    <submittedName>
        <fullName evidence="1">Uncharacterized protein</fullName>
    </submittedName>
</protein>
<dbReference type="KEGG" id="chig:CH63R_09098"/>
<dbReference type="GeneID" id="28868179"/>
<dbReference type="EMBL" id="LTAN01000006">
    <property type="protein sequence ID" value="OBR07577.1"/>
    <property type="molecule type" value="Genomic_DNA"/>
</dbReference>
<evidence type="ECO:0000313" key="1">
    <source>
        <dbReference type="EMBL" id="OBR07577.1"/>
    </source>
</evidence>
<evidence type="ECO:0000313" key="2">
    <source>
        <dbReference type="Proteomes" id="UP000092177"/>
    </source>
</evidence>
<gene>
    <name evidence="1" type="ORF">CH63R_09098</name>
</gene>
<reference evidence="2" key="1">
    <citation type="journal article" date="2017" name="BMC Genomics">
        <title>Gapless genome assembly of Colletotrichum higginsianum reveals chromosome structure and association of transposable elements with secondary metabolite gene clusters.</title>
        <authorList>
            <person name="Dallery J.-F."/>
            <person name="Lapalu N."/>
            <person name="Zampounis A."/>
            <person name="Pigne S."/>
            <person name="Luyten I."/>
            <person name="Amselem J."/>
            <person name="Wittenberg A.H.J."/>
            <person name="Zhou S."/>
            <person name="de Queiroz M.V."/>
            <person name="Robin G.P."/>
            <person name="Auger A."/>
            <person name="Hainaut M."/>
            <person name="Henrissat B."/>
            <person name="Kim K.-T."/>
            <person name="Lee Y.-H."/>
            <person name="Lespinet O."/>
            <person name="Schwartz D.C."/>
            <person name="Thon M.R."/>
            <person name="O'Connell R.J."/>
        </authorList>
    </citation>
    <scope>NUCLEOTIDE SEQUENCE [LARGE SCALE GENOMIC DNA]</scope>
    <source>
        <strain evidence="2">IMI 349063</strain>
    </source>
</reference>
<name>A0A1B7Y6B1_COLHI</name>
<dbReference type="VEuPathDB" id="FungiDB:CH63R_09098"/>
<dbReference type="RefSeq" id="XP_018156095.1">
    <property type="nucleotide sequence ID" value="XM_018304072.1"/>
</dbReference>
<comment type="caution">
    <text evidence="1">The sequence shown here is derived from an EMBL/GenBank/DDBJ whole genome shotgun (WGS) entry which is preliminary data.</text>
</comment>
<dbReference type="AlphaFoldDB" id="A0A1B7Y6B1"/>
<sequence>MASSTVAQPHPIIRSRVIQNDTVDDSRQLPPPLLAALGTYAWPKAASRSRKVSRSGPPGSPAYACCHLTTDCAVPVSSGLKQMGTEPRMLSESFCCFAVWRPTTGAPLGRGSMPPGFMPRLFAFAALHVQVSNMNRWTSTHPIDFHQLINYLQHQASSGLDHDGRELRVKKKKKKKWPH</sequence>
<proteinExistence type="predicted"/>
<keyword evidence="2" id="KW-1185">Reference proteome</keyword>
<dbReference type="Proteomes" id="UP000092177">
    <property type="component" value="Chromosome 6"/>
</dbReference>